<keyword evidence="3 7" id="KW-1133">Transmembrane helix</keyword>
<evidence type="ECO:0000313" key="10">
    <source>
        <dbReference type="Proteomes" id="UP001183648"/>
    </source>
</evidence>
<comment type="caution">
    <text evidence="9">The sequence shown here is derived from an EMBL/GenBank/DDBJ whole genome shotgun (WGS) entry which is preliminary data.</text>
</comment>
<keyword evidence="4" id="KW-0805">Transcription regulation</keyword>
<dbReference type="InterPro" id="IPR051474">
    <property type="entry name" value="Anti-sigma-K/W_factor"/>
</dbReference>
<accession>A0ABU2C0I7</accession>
<evidence type="ECO:0000256" key="1">
    <source>
        <dbReference type="ARBA" id="ARBA00004167"/>
    </source>
</evidence>
<feature type="domain" description="Putative zinc-finger" evidence="8">
    <location>
        <begin position="12"/>
        <end position="36"/>
    </location>
</feature>
<dbReference type="Gene3D" id="1.10.10.1320">
    <property type="entry name" value="Anti-sigma factor, zinc-finger domain"/>
    <property type="match status" value="1"/>
</dbReference>
<dbReference type="PANTHER" id="PTHR37461">
    <property type="entry name" value="ANTI-SIGMA-K FACTOR RSKA"/>
    <property type="match status" value="1"/>
</dbReference>
<evidence type="ECO:0000259" key="8">
    <source>
        <dbReference type="Pfam" id="PF13490"/>
    </source>
</evidence>
<evidence type="ECO:0000256" key="4">
    <source>
        <dbReference type="ARBA" id="ARBA00023015"/>
    </source>
</evidence>
<evidence type="ECO:0000256" key="6">
    <source>
        <dbReference type="ARBA" id="ARBA00023163"/>
    </source>
</evidence>
<reference evidence="9 10" key="1">
    <citation type="submission" date="2023-07" db="EMBL/GenBank/DDBJ databases">
        <title>Sequencing the genomes of 1000 actinobacteria strains.</title>
        <authorList>
            <person name="Klenk H.-P."/>
        </authorList>
    </citation>
    <scope>NUCLEOTIDE SEQUENCE [LARGE SCALE GENOMIC DNA]</scope>
    <source>
        <strain evidence="9 10">DSM 19426</strain>
    </source>
</reference>
<sequence>MSTDPFSHDDAAYVLGALGPAERRAFEEHLTGCASCTRAVADLAGLPALLSQVDEPAYAGPEASPVLPETMLPHLLEEVRRRGRRVRLLAATGAAAAAVMIAVVSAVLLVGSSSSPVPARMQAMTQVDQDRLSATVSLEDVAWGTRMRLACTYRGGDWGEGSPSYALVVRTRDGSTEQVATWRGVPDRETRLEAATAADVADIASVEVLVSGTGRTVLTLRPTRT</sequence>
<evidence type="ECO:0000256" key="5">
    <source>
        <dbReference type="ARBA" id="ARBA00023136"/>
    </source>
</evidence>
<keyword evidence="6" id="KW-0804">Transcription</keyword>
<name>A0ABU2C0I7_9ACTN</name>
<dbReference type="InterPro" id="IPR027383">
    <property type="entry name" value="Znf_put"/>
</dbReference>
<dbReference type="EMBL" id="JAVDYG010000001">
    <property type="protein sequence ID" value="MDR7364168.1"/>
    <property type="molecule type" value="Genomic_DNA"/>
</dbReference>
<keyword evidence="10" id="KW-1185">Reference proteome</keyword>
<dbReference type="PANTHER" id="PTHR37461:SF1">
    <property type="entry name" value="ANTI-SIGMA-K FACTOR RSKA"/>
    <property type="match status" value="1"/>
</dbReference>
<feature type="transmembrane region" description="Helical" evidence="7">
    <location>
        <begin position="88"/>
        <end position="111"/>
    </location>
</feature>
<dbReference type="RefSeq" id="WP_310305499.1">
    <property type="nucleotide sequence ID" value="NZ_BAAAPS010000005.1"/>
</dbReference>
<protein>
    <submittedName>
        <fullName evidence="9">Anti-sigma factor RsiW</fullName>
    </submittedName>
</protein>
<evidence type="ECO:0000256" key="7">
    <source>
        <dbReference type="SAM" id="Phobius"/>
    </source>
</evidence>
<proteinExistence type="predicted"/>
<evidence type="ECO:0000313" key="9">
    <source>
        <dbReference type="EMBL" id="MDR7364168.1"/>
    </source>
</evidence>
<dbReference type="Pfam" id="PF13490">
    <property type="entry name" value="zf-HC2"/>
    <property type="match status" value="1"/>
</dbReference>
<evidence type="ECO:0000256" key="3">
    <source>
        <dbReference type="ARBA" id="ARBA00022989"/>
    </source>
</evidence>
<organism evidence="9 10">
    <name type="scientific">Nocardioides marmoribigeumensis</name>
    <dbReference type="NCBI Taxonomy" id="433649"/>
    <lineage>
        <taxon>Bacteria</taxon>
        <taxon>Bacillati</taxon>
        <taxon>Actinomycetota</taxon>
        <taxon>Actinomycetes</taxon>
        <taxon>Propionibacteriales</taxon>
        <taxon>Nocardioidaceae</taxon>
        <taxon>Nocardioides</taxon>
    </lineage>
</organism>
<evidence type="ECO:0000256" key="2">
    <source>
        <dbReference type="ARBA" id="ARBA00022692"/>
    </source>
</evidence>
<dbReference type="Proteomes" id="UP001183648">
    <property type="component" value="Unassembled WGS sequence"/>
</dbReference>
<keyword evidence="5 7" id="KW-0472">Membrane</keyword>
<keyword evidence="2 7" id="KW-0812">Transmembrane</keyword>
<gene>
    <name evidence="9" type="ORF">J2S63_003721</name>
</gene>
<dbReference type="InterPro" id="IPR041916">
    <property type="entry name" value="Anti_sigma_zinc_sf"/>
</dbReference>
<comment type="subcellular location">
    <subcellularLocation>
        <location evidence="1">Membrane</location>
        <topology evidence="1">Single-pass membrane protein</topology>
    </subcellularLocation>
</comment>